<name>T1CZ54_9ZZZZ</name>
<reference evidence="1" key="1">
    <citation type="submission" date="2013-08" db="EMBL/GenBank/DDBJ databases">
        <authorList>
            <person name="Mendez C."/>
            <person name="Richter M."/>
            <person name="Ferrer M."/>
            <person name="Sanchez J."/>
        </authorList>
    </citation>
    <scope>NUCLEOTIDE SEQUENCE</scope>
</reference>
<dbReference type="EMBL" id="AUZX01002896">
    <property type="protein sequence ID" value="EQD75455.1"/>
    <property type="molecule type" value="Genomic_DNA"/>
</dbReference>
<feature type="non-terminal residue" evidence="1">
    <location>
        <position position="182"/>
    </location>
</feature>
<feature type="non-terminal residue" evidence="1">
    <location>
        <position position="1"/>
    </location>
</feature>
<sequence length="182" mass="20987">YYITATTKAQMETLLKQGVIQMELFTERLCEIEHDGIRYTLRKNPVKAKEIENNRNGKIEKIRKITDQRNLYLSEHPKADVSTDIAVVNEGIKKLKVSGFTFIDATDRVLAVNIDEKAMKEESLLDGCYVIRSNLPVDQGSMEIIHQRYKDLANVEWAVRTMKSDTIESRPVLVRKQPRTYA</sequence>
<reference evidence="1" key="2">
    <citation type="journal article" date="2014" name="ISME J.">
        <title>Microbial stratification in low pH oxic and suboxic macroscopic growths along an acid mine drainage.</title>
        <authorList>
            <person name="Mendez-Garcia C."/>
            <person name="Mesa V."/>
            <person name="Sprenger R.R."/>
            <person name="Richter M."/>
            <person name="Diez M.S."/>
            <person name="Solano J."/>
            <person name="Bargiela R."/>
            <person name="Golyshina O.V."/>
            <person name="Manteca A."/>
            <person name="Ramos J.L."/>
            <person name="Gallego J.R."/>
            <person name="Llorente I."/>
            <person name="Martins Dos Santos V.A."/>
            <person name="Jensen O.N."/>
            <person name="Pelaez A.I."/>
            <person name="Sanchez J."/>
            <person name="Ferrer M."/>
        </authorList>
    </citation>
    <scope>NUCLEOTIDE SEQUENCE</scope>
</reference>
<protein>
    <submittedName>
        <fullName evidence="1">Transposase IS4 family protein</fullName>
    </submittedName>
</protein>
<organism evidence="1">
    <name type="scientific">mine drainage metagenome</name>
    <dbReference type="NCBI Taxonomy" id="410659"/>
    <lineage>
        <taxon>unclassified sequences</taxon>
        <taxon>metagenomes</taxon>
        <taxon>ecological metagenomes</taxon>
    </lineage>
</organism>
<evidence type="ECO:0000313" key="1">
    <source>
        <dbReference type="EMBL" id="EQD75455.1"/>
    </source>
</evidence>
<dbReference type="AlphaFoldDB" id="T1CZ54"/>
<proteinExistence type="predicted"/>
<accession>T1CZ54</accession>
<gene>
    <name evidence="1" type="ORF">B1A_03965</name>
</gene>
<comment type="caution">
    <text evidence="1">The sequence shown here is derived from an EMBL/GenBank/DDBJ whole genome shotgun (WGS) entry which is preliminary data.</text>
</comment>